<comment type="caution">
    <text evidence="3">The sequence shown here is derived from an EMBL/GenBank/DDBJ whole genome shotgun (WGS) entry which is preliminary data.</text>
</comment>
<evidence type="ECO:0000256" key="2">
    <source>
        <dbReference type="SAM" id="Phobius"/>
    </source>
</evidence>
<feature type="transmembrane region" description="Helical" evidence="2">
    <location>
        <begin position="506"/>
        <end position="532"/>
    </location>
</feature>
<gene>
    <name evidence="3" type="ORF">EWB00_005160</name>
</gene>
<feature type="compositionally biased region" description="Basic residues" evidence="1">
    <location>
        <begin position="400"/>
        <end position="409"/>
    </location>
</feature>
<accession>A0A4Z2D2U6</accession>
<evidence type="ECO:0000313" key="4">
    <source>
        <dbReference type="Proteomes" id="UP000311919"/>
    </source>
</evidence>
<sequence>MYSSESRSNNVRGHLYVIYYGNSIFILFIYNYLQNVLEHMNLFNCLLLTFIHFVVLCVYLIGMVVNNDNFNIIEQDLTNDSMNNGINHIMKVLETLNRLSIKEYTHNIIGNDDDDDDDNLEVIRHPRSITTSSLISSEIDTEYKSIPCNFKCLLRPKINRREMRKISNTVLHLPDKKTAILDCLNASSTDILNIEWNRSLTSECVTHFTSRLLHIVIGALTNETETDWLIFTSDRMSISIYNYIITHIKPITDLYITLTIPMFRLDRNDFNKLSPWLRYILIDGKMLRNLDVMLVANLSLDYFILQDCVRKSEIVMNPSISTLPDSRIELSYPLYSTECLVYWKYSCPNYPEFVLVADIKTHERYCPVKVQQSRIQSVKKWFDSMTTISAKQPLINKLRAKRSPKRPHSKLSIFPTTLHESSTTTTTTTSPIETHAIEVPNNNTLPTPSQSEIVNHSTSPTPLPTSSLSSIEACTSVSTFISVLDNYLQRQPDINCQEKVTWLRNMVTILLGILLFMTMILLVVLIILCYFIRQYMILQRENKIR</sequence>
<keyword evidence="2" id="KW-0472">Membrane</keyword>
<proteinExistence type="predicted"/>
<protein>
    <submittedName>
        <fullName evidence="3">Uncharacterized protein</fullName>
    </submittedName>
</protein>
<evidence type="ECO:0000256" key="1">
    <source>
        <dbReference type="SAM" id="MobiDB-lite"/>
    </source>
</evidence>
<keyword evidence="2" id="KW-1133">Transmembrane helix</keyword>
<evidence type="ECO:0000313" key="3">
    <source>
        <dbReference type="EMBL" id="TNN10766.1"/>
    </source>
</evidence>
<keyword evidence="4" id="KW-1185">Reference proteome</keyword>
<feature type="region of interest" description="Disordered" evidence="1">
    <location>
        <begin position="400"/>
        <end position="459"/>
    </location>
</feature>
<dbReference type="EMBL" id="SKCS01000341">
    <property type="protein sequence ID" value="TNN10766.1"/>
    <property type="molecule type" value="Genomic_DNA"/>
</dbReference>
<dbReference type="OrthoDB" id="6243748at2759"/>
<organism evidence="3 4">
    <name type="scientific">Schistosoma japonicum</name>
    <name type="common">Blood fluke</name>
    <dbReference type="NCBI Taxonomy" id="6182"/>
    <lineage>
        <taxon>Eukaryota</taxon>
        <taxon>Metazoa</taxon>
        <taxon>Spiralia</taxon>
        <taxon>Lophotrochozoa</taxon>
        <taxon>Platyhelminthes</taxon>
        <taxon>Trematoda</taxon>
        <taxon>Digenea</taxon>
        <taxon>Strigeidida</taxon>
        <taxon>Schistosomatoidea</taxon>
        <taxon>Schistosomatidae</taxon>
        <taxon>Schistosoma</taxon>
    </lineage>
</organism>
<feature type="compositionally biased region" description="Polar residues" evidence="1">
    <location>
        <begin position="440"/>
        <end position="456"/>
    </location>
</feature>
<name>A0A4Z2D2U6_SCHJA</name>
<keyword evidence="2" id="KW-0812">Transmembrane</keyword>
<reference evidence="3 4" key="1">
    <citation type="submission" date="2019-03" db="EMBL/GenBank/DDBJ databases">
        <title>An improved genome assembly of the fluke Schistosoma japonicum.</title>
        <authorList>
            <person name="Hu W."/>
            <person name="Luo F."/>
            <person name="Yin M."/>
            <person name="Mo X."/>
            <person name="Sun C."/>
            <person name="Wu Q."/>
            <person name="Zhu B."/>
            <person name="Xiang M."/>
            <person name="Wang J."/>
            <person name="Wang Y."/>
            <person name="Zhang T."/>
            <person name="Xu B."/>
            <person name="Zheng H."/>
            <person name="Feng Z."/>
        </authorList>
    </citation>
    <scope>NUCLEOTIDE SEQUENCE [LARGE SCALE GENOMIC DNA]</scope>
    <source>
        <strain evidence="3">HuSjv2</strain>
        <tissue evidence="3">Worms</tissue>
    </source>
</reference>
<feature type="transmembrane region" description="Helical" evidence="2">
    <location>
        <begin position="15"/>
        <end position="33"/>
    </location>
</feature>
<feature type="transmembrane region" description="Helical" evidence="2">
    <location>
        <begin position="45"/>
        <end position="65"/>
    </location>
</feature>
<dbReference type="Proteomes" id="UP000311919">
    <property type="component" value="Unassembled WGS sequence"/>
</dbReference>
<feature type="compositionally biased region" description="Low complexity" evidence="1">
    <location>
        <begin position="421"/>
        <end position="430"/>
    </location>
</feature>
<dbReference type="AlphaFoldDB" id="A0A4Z2D2U6"/>